<evidence type="ECO:0000313" key="3">
    <source>
        <dbReference type="Proteomes" id="UP000481153"/>
    </source>
</evidence>
<feature type="region of interest" description="Disordered" evidence="1">
    <location>
        <begin position="295"/>
        <end position="328"/>
    </location>
</feature>
<feature type="compositionally biased region" description="Polar residues" evidence="1">
    <location>
        <begin position="1"/>
        <end position="19"/>
    </location>
</feature>
<reference evidence="2 3" key="1">
    <citation type="submission" date="2019-07" db="EMBL/GenBank/DDBJ databases">
        <title>Genomics analysis of Aphanomyces spp. identifies a new class of oomycete effector associated with host adaptation.</title>
        <authorList>
            <person name="Gaulin E."/>
        </authorList>
    </citation>
    <scope>NUCLEOTIDE SEQUENCE [LARGE SCALE GENOMIC DNA]</scope>
    <source>
        <strain evidence="2 3">ATCC 201684</strain>
    </source>
</reference>
<dbReference type="EMBL" id="VJMJ01000098">
    <property type="protein sequence ID" value="KAF0735419.1"/>
    <property type="molecule type" value="Genomic_DNA"/>
</dbReference>
<dbReference type="VEuPathDB" id="FungiDB:AeMF1_011305"/>
<feature type="compositionally biased region" description="Low complexity" evidence="1">
    <location>
        <begin position="301"/>
        <end position="310"/>
    </location>
</feature>
<dbReference type="AlphaFoldDB" id="A0A6G0X6G6"/>
<accession>A0A6G0X6G6</accession>
<evidence type="ECO:0000313" key="2">
    <source>
        <dbReference type="EMBL" id="KAF0735419.1"/>
    </source>
</evidence>
<dbReference type="Proteomes" id="UP000481153">
    <property type="component" value="Unassembled WGS sequence"/>
</dbReference>
<name>A0A6G0X6G6_9STRA</name>
<feature type="region of interest" description="Disordered" evidence="1">
    <location>
        <begin position="1"/>
        <end position="58"/>
    </location>
</feature>
<organism evidence="2 3">
    <name type="scientific">Aphanomyces euteiches</name>
    <dbReference type="NCBI Taxonomy" id="100861"/>
    <lineage>
        <taxon>Eukaryota</taxon>
        <taxon>Sar</taxon>
        <taxon>Stramenopiles</taxon>
        <taxon>Oomycota</taxon>
        <taxon>Saprolegniomycetes</taxon>
        <taxon>Saprolegniales</taxon>
        <taxon>Verrucalvaceae</taxon>
        <taxon>Aphanomyces</taxon>
    </lineage>
</organism>
<proteinExistence type="predicted"/>
<feature type="compositionally biased region" description="Basic and acidic residues" evidence="1">
    <location>
        <begin position="311"/>
        <end position="328"/>
    </location>
</feature>
<sequence>MNSQTSFSELLLGTNNQLDEQYGMGSESLDQMTQDVLKESHGTLKRKPSHSFQKQRSQVLEYSPSVDHLFDDYKTDNNGADGTTTFVTPHGEEQREGLGLDLDSLVPSSTSPAQVVDVDPIPFKTDKVEPSNNQIESIPDLLEIAIPQPPSSNPSLNRRGHTHRHSVELTGLSQQFDASLQTSSPVMGYPTSPAHMGGYSSSPVMNPMMSMMPPGSPVANPMSHPMMMQPPSSPVHNRMMMPPQPSSPIQNGMAMPMPIPISFYNQSPVNQMNQMYSYESMLAMNSPPMSMSEQFGQFQLSQPNSPSSSDASEKKENPAVREKREYKCRQCGQPKSGHICTSIKSMMDSAVQNETTATNTSEWRILRVKTKWVS</sequence>
<gene>
    <name evidence="2" type="ORF">Ae201684_008109</name>
</gene>
<evidence type="ECO:0000256" key="1">
    <source>
        <dbReference type="SAM" id="MobiDB-lite"/>
    </source>
</evidence>
<comment type="caution">
    <text evidence="2">The sequence shown here is derived from an EMBL/GenBank/DDBJ whole genome shotgun (WGS) entry which is preliminary data.</text>
</comment>
<keyword evidence="3" id="KW-1185">Reference proteome</keyword>
<protein>
    <submittedName>
        <fullName evidence="2">Uncharacterized protein</fullName>
    </submittedName>
</protein>